<organism evidence="2 3">
    <name type="scientific">Poritiphilus flavus</name>
    <dbReference type="NCBI Taxonomy" id="2697053"/>
    <lineage>
        <taxon>Bacteria</taxon>
        <taxon>Pseudomonadati</taxon>
        <taxon>Bacteroidota</taxon>
        <taxon>Flavobacteriia</taxon>
        <taxon>Flavobacteriales</taxon>
        <taxon>Flavobacteriaceae</taxon>
        <taxon>Poritiphilus</taxon>
    </lineage>
</organism>
<reference evidence="2 3" key="1">
    <citation type="submission" date="2020-01" db="EMBL/GenBank/DDBJ databases">
        <title>Bacteria diversity of Porities sp.</title>
        <authorList>
            <person name="Wang G."/>
        </authorList>
    </citation>
    <scope>NUCLEOTIDE SEQUENCE [LARGE SCALE GENOMIC DNA]</scope>
    <source>
        <strain evidence="2 3">R33</strain>
    </source>
</reference>
<feature type="signal peptide" evidence="1">
    <location>
        <begin position="1"/>
        <end position="20"/>
    </location>
</feature>
<name>A0A6L9EB02_9FLAO</name>
<evidence type="ECO:0000313" key="3">
    <source>
        <dbReference type="Proteomes" id="UP000475249"/>
    </source>
</evidence>
<feature type="chain" id="PRO_5026856691" evidence="1">
    <location>
        <begin position="21"/>
        <end position="210"/>
    </location>
</feature>
<dbReference type="InterPro" id="IPR032774">
    <property type="entry name" value="WG_beta_rep"/>
</dbReference>
<dbReference type="EMBL" id="WXYO01000003">
    <property type="protein sequence ID" value="NAS11916.1"/>
    <property type="molecule type" value="Genomic_DNA"/>
</dbReference>
<dbReference type="Proteomes" id="UP000475249">
    <property type="component" value="Unassembled WGS sequence"/>
</dbReference>
<comment type="caution">
    <text evidence="2">The sequence shown here is derived from an EMBL/GenBank/DDBJ whole genome shotgun (WGS) entry which is preliminary data.</text>
</comment>
<keyword evidence="3" id="KW-1185">Reference proteome</keyword>
<sequence length="210" mass="24191">MKLKLTITLFFIAFSLVTHSQTVKNIDQVAPFSEDLAAIRKGDQWGFINKEGTLVIDFRDDLVWDKNVDDSKFGQLSRPHPLFENGMCLIYSTGEEGIPMYGFIDTTGKIAIEPEYLNITSFDNGLALGILCTKTFKGQNEFKLNIFEYKFSEVLIDTKGEIMEFIGRRDNILMTPRRYEQPNLRSKMLSGDLLAVWSKEKKWEVRKLEL</sequence>
<dbReference type="Pfam" id="PF14903">
    <property type="entry name" value="WG_beta_rep"/>
    <property type="match status" value="2"/>
</dbReference>
<dbReference type="PANTHER" id="PTHR37841:SF1">
    <property type="entry name" value="DUF3298 DOMAIN-CONTAINING PROTEIN"/>
    <property type="match status" value="1"/>
</dbReference>
<gene>
    <name evidence="2" type="ORF">GTQ38_07890</name>
</gene>
<evidence type="ECO:0000313" key="2">
    <source>
        <dbReference type="EMBL" id="NAS11916.1"/>
    </source>
</evidence>
<protein>
    <submittedName>
        <fullName evidence="2">WG repeat-containing protein</fullName>
    </submittedName>
</protein>
<keyword evidence="1" id="KW-0732">Signal</keyword>
<evidence type="ECO:0000256" key="1">
    <source>
        <dbReference type="SAM" id="SignalP"/>
    </source>
</evidence>
<dbReference type="PANTHER" id="PTHR37841">
    <property type="entry name" value="GLR2918 PROTEIN"/>
    <property type="match status" value="1"/>
</dbReference>
<dbReference type="AlphaFoldDB" id="A0A6L9EB02"/>
<accession>A0A6L9EB02</accession>
<proteinExistence type="predicted"/>
<dbReference type="RefSeq" id="WP_161434950.1">
    <property type="nucleotide sequence ID" value="NZ_WXYO01000003.1"/>
</dbReference>